<dbReference type="PANTHER" id="PTHR48075">
    <property type="entry name" value="3-HYDROXYACYL-COA DEHYDROGENASE FAMILY PROTEIN"/>
    <property type="match status" value="1"/>
</dbReference>
<comment type="caution">
    <text evidence="4">The sequence shown here is derived from an EMBL/GenBank/DDBJ whole genome shotgun (WGS) entry which is preliminary data.</text>
</comment>
<dbReference type="Gene3D" id="1.10.1040.10">
    <property type="entry name" value="N-(1-d-carboxylethyl)-l-norvaline Dehydrogenase, domain 2"/>
    <property type="match status" value="1"/>
</dbReference>
<dbReference type="PANTHER" id="PTHR48075:SF5">
    <property type="entry name" value="3-HYDROXYBUTYRYL-COA DEHYDROGENASE"/>
    <property type="match status" value="1"/>
</dbReference>
<dbReference type="RefSeq" id="WP_265989690.1">
    <property type="nucleotide sequence ID" value="NZ_CP110973.1"/>
</dbReference>
<dbReference type="SUPFAM" id="SSF48179">
    <property type="entry name" value="6-phosphogluconate dehydrogenase C-terminal domain-like"/>
    <property type="match status" value="1"/>
</dbReference>
<dbReference type="GO" id="GO:0003857">
    <property type="term" value="F:(3S)-3-hydroxyacyl-CoA dehydrogenase (NAD+) activity"/>
    <property type="evidence" value="ECO:0007669"/>
    <property type="project" value="UniProtKB-EC"/>
</dbReference>
<name>A0ABW3Q0F6_9BACT</name>
<dbReference type="EMBL" id="JBHTLP010000002">
    <property type="protein sequence ID" value="MFD1140267.1"/>
    <property type="molecule type" value="Genomic_DNA"/>
</dbReference>
<evidence type="ECO:0000313" key="4">
    <source>
        <dbReference type="EMBL" id="MFD1140267.1"/>
    </source>
</evidence>
<evidence type="ECO:0000259" key="3">
    <source>
        <dbReference type="Pfam" id="PF02737"/>
    </source>
</evidence>
<feature type="domain" description="3-hydroxyacyl-CoA dehydrogenase C-terminal" evidence="2">
    <location>
        <begin position="196"/>
        <end position="290"/>
    </location>
</feature>
<dbReference type="SUPFAM" id="SSF51735">
    <property type="entry name" value="NAD(P)-binding Rossmann-fold domains"/>
    <property type="match status" value="1"/>
</dbReference>
<keyword evidence="5" id="KW-1185">Reference proteome</keyword>
<dbReference type="InterPro" id="IPR008927">
    <property type="entry name" value="6-PGluconate_DH-like_C_sf"/>
</dbReference>
<proteinExistence type="predicted"/>
<dbReference type="InterPro" id="IPR006176">
    <property type="entry name" value="3-OHacyl-CoA_DH_NAD-bd"/>
</dbReference>
<dbReference type="Proteomes" id="UP001597116">
    <property type="component" value="Unassembled WGS sequence"/>
</dbReference>
<dbReference type="InterPro" id="IPR013328">
    <property type="entry name" value="6PGD_dom2"/>
</dbReference>
<keyword evidence="1 4" id="KW-0560">Oxidoreductase</keyword>
<accession>A0ABW3Q0F6</accession>
<evidence type="ECO:0000259" key="2">
    <source>
        <dbReference type="Pfam" id="PF00725"/>
    </source>
</evidence>
<dbReference type="Pfam" id="PF02737">
    <property type="entry name" value="3HCDH_N"/>
    <property type="match status" value="1"/>
</dbReference>
<evidence type="ECO:0000313" key="5">
    <source>
        <dbReference type="Proteomes" id="UP001597116"/>
    </source>
</evidence>
<feature type="domain" description="3-hydroxyacyl-CoA dehydrogenase NAD binding" evidence="3">
    <location>
        <begin position="70"/>
        <end position="189"/>
    </location>
</feature>
<sequence>MKRTPALRQTNTIMGNPSAQREAILVTGWCQSTRSIVACLRRAGHPVAVYASNHFDTTECQPISPNAIQIKALDRSVRIIHQLDEVGPFKLVIGGTDENEFQKRALIRQLEGVLSPDAVIAINTESIPLSSLQREAHHPERIIGVNWTEPADTTYFLEIIANEKTNLRLVDDFYTMAKDYWQKDPYVVRSDAGIRTRMLCAMIREAFYLLENGYVSVEDIDRACRNDPGYYLPFSGHFRYMDLMGAFIYGVVMQDLFPELSKARHVPQFFTEMVQNGGLGMSSGEGFYTYKAGEAEQWKTSFREFSQQIRQLMSQYPFGYEAASERAHNQSVVHE</sequence>
<dbReference type="EC" id="1.1.1.35" evidence="4"/>
<evidence type="ECO:0000256" key="1">
    <source>
        <dbReference type="ARBA" id="ARBA00023002"/>
    </source>
</evidence>
<gene>
    <name evidence="4" type="ORF">ACFQ4C_04075</name>
</gene>
<dbReference type="Gene3D" id="3.40.50.720">
    <property type="entry name" value="NAD(P)-binding Rossmann-like Domain"/>
    <property type="match status" value="1"/>
</dbReference>
<dbReference type="InterPro" id="IPR006108">
    <property type="entry name" value="3HC_DH_C"/>
</dbReference>
<reference evidence="5" key="1">
    <citation type="journal article" date="2019" name="Int. J. Syst. Evol. Microbiol.">
        <title>The Global Catalogue of Microorganisms (GCM) 10K type strain sequencing project: providing services to taxonomists for standard genome sequencing and annotation.</title>
        <authorList>
            <consortium name="The Broad Institute Genomics Platform"/>
            <consortium name="The Broad Institute Genome Sequencing Center for Infectious Disease"/>
            <person name="Wu L."/>
            <person name="Ma J."/>
        </authorList>
    </citation>
    <scope>NUCLEOTIDE SEQUENCE [LARGE SCALE GENOMIC DNA]</scope>
    <source>
        <strain evidence="5">CCUG 55608</strain>
    </source>
</reference>
<protein>
    <submittedName>
        <fullName evidence="4">3-hydroxyacyl-CoA dehydrogenase family protein</fullName>
        <ecNumber evidence="4">1.1.1.35</ecNumber>
    </submittedName>
</protein>
<dbReference type="Pfam" id="PF00725">
    <property type="entry name" value="3HCDH"/>
    <property type="match status" value="1"/>
</dbReference>
<organism evidence="4 5">
    <name type="scientific">Larkinella insperata</name>
    <dbReference type="NCBI Taxonomy" id="332158"/>
    <lineage>
        <taxon>Bacteria</taxon>
        <taxon>Pseudomonadati</taxon>
        <taxon>Bacteroidota</taxon>
        <taxon>Cytophagia</taxon>
        <taxon>Cytophagales</taxon>
        <taxon>Spirosomataceae</taxon>
        <taxon>Larkinella</taxon>
    </lineage>
</organism>
<dbReference type="InterPro" id="IPR036291">
    <property type="entry name" value="NAD(P)-bd_dom_sf"/>
</dbReference>